<dbReference type="GO" id="GO:0004726">
    <property type="term" value="F:non-membrane spanning protein tyrosine phosphatase activity"/>
    <property type="evidence" value="ECO:0007669"/>
    <property type="project" value="InterPro"/>
</dbReference>
<feature type="active site" evidence="7">
    <location>
        <position position="15"/>
    </location>
</feature>
<dbReference type="SUPFAM" id="SSF52788">
    <property type="entry name" value="Phosphotyrosine protein phosphatases I"/>
    <property type="match status" value="1"/>
</dbReference>
<dbReference type="Proteomes" id="UP000093226">
    <property type="component" value="Unassembled WGS sequence"/>
</dbReference>
<dbReference type="EMBL" id="LVEO01000004">
    <property type="protein sequence ID" value="OCB74121.1"/>
    <property type="molecule type" value="Genomic_DNA"/>
</dbReference>
<proteinExistence type="inferred from homology"/>
<feature type="domain" description="Phosphotyrosine protein phosphatase I" evidence="8">
    <location>
        <begin position="3"/>
        <end position="149"/>
    </location>
</feature>
<evidence type="ECO:0000256" key="7">
    <source>
        <dbReference type="PIRSR" id="PIRSR617867-1"/>
    </source>
</evidence>
<reference evidence="11 13" key="3">
    <citation type="submission" date="2016-10" db="EMBL/GenBank/DDBJ databases">
        <authorList>
            <person name="Varghese N."/>
            <person name="Submissions S."/>
        </authorList>
    </citation>
    <scope>NUCLEOTIDE SEQUENCE [LARGE SCALE GENOMIC DNA]</scope>
    <source>
        <strain evidence="11 13">Gm-149</strain>
    </source>
</reference>
<reference evidence="9 14" key="4">
    <citation type="submission" date="2019-07" db="EMBL/GenBank/DDBJ databases">
        <title>Whole genome shotgun sequence of Flavobacterium glycines NBRC 105008.</title>
        <authorList>
            <person name="Hosoyama A."/>
            <person name="Uohara A."/>
            <person name="Ohji S."/>
            <person name="Ichikawa N."/>
        </authorList>
    </citation>
    <scope>NUCLEOTIDE SEQUENCE [LARGE SCALE GENOMIC DNA]</scope>
    <source>
        <strain evidence="9 14">NBRC 105008</strain>
    </source>
</reference>
<dbReference type="PANTHER" id="PTHR11717:SF7">
    <property type="entry name" value="LOW MOLECULAR WEIGHT PHOSPHOTYROSINE PROTEIN PHOSPHATASE"/>
    <property type="match status" value="1"/>
</dbReference>
<evidence type="ECO:0000313" key="10">
    <source>
        <dbReference type="EMBL" id="OCB74121.1"/>
    </source>
</evidence>
<dbReference type="Proteomes" id="UP000321579">
    <property type="component" value="Unassembled WGS sequence"/>
</dbReference>
<evidence type="ECO:0000313" key="14">
    <source>
        <dbReference type="Proteomes" id="UP000321579"/>
    </source>
</evidence>
<reference evidence="12" key="1">
    <citation type="submission" date="2016-03" db="EMBL/GenBank/DDBJ databases">
        <title>Draft genome sequence of Paenibacillus glacialis DSM 22343.</title>
        <authorList>
            <person name="Shin S.-K."/>
            <person name="Yi H."/>
        </authorList>
    </citation>
    <scope>NUCLEOTIDE SEQUENCE [LARGE SCALE GENOMIC DNA]</scope>
    <source>
        <strain evidence="12">NBRC 105008</strain>
    </source>
</reference>
<dbReference type="InterPro" id="IPR017867">
    <property type="entry name" value="Tyr_phospatase_low_mol_wt"/>
</dbReference>
<dbReference type="GO" id="GO:0003993">
    <property type="term" value="F:acid phosphatase activity"/>
    <property type="evidence" value="ECO:0007669"/>
    <property type="project" value="InterPro"/>
</dbReference>
<dbReference type="CDD" id="cd16343">
    <property type="entry name" value="LMWPTP"/>
    <property type="match status" value="1"/>
</dbReference>
<feature type="active site" description="Proton donor" evidence="7">
    <location>
        <position position="123"/>
    </location>
</feature>
<dbReference type="InterPro" id="IPR023485">
    <property type="entry name" value="Ptyr_pPase"/>
</dbReference>
<dbReference type="EC" id="3.1.3.48" evidence="3"/>
<dbReference type="PRINTS" id="PR00720">
    <property type="entry name" value="MAMMALPTPASE"/>
</dbReference>
<evidence type="ECO:0000313" key="11">
    <source>
        <dbReference type="EMBL" id="SDJ03191.1"/>
    </source>
</evidence>
<evidence type="ECO:0000259" key="8">
    <source>
        <dbReference type="SMART" id="SM00226"/>
    </source>
</evidence>
<dbReference type="GO" id="GO:0005737">
    <property type="term" value="C:cytoplasm"/>
    <property type="evidence" value="ECO:0007669"/>
    <property type="project" value="UniProtKB-SubCell"/>
</dbReference>
<dbReference type="EMBL" id="FNEO01000001">
    <property type="protein sequence ID" value="SDJ03191.1"/>
    <property type="molecule type" value="Genomic_DNA"/>
</dbReference>
<gene>
    <name evidence="10" type="ORF">FBGL_02945</name>
    <name evidence="9" type="ORF">FGL01_02780</name>
    <name evidence="11" type="ORF">SAMN05192550_1460</name>
</gene>
<dbReference type="InterPro" id="IPR036196">
    <property type="entry name" value="Ptyr_pPase_sf"/>
</dbReference>
<dbReference type="Pfam" id="PF01451">
    <property type="entry name" value="LMWPc"/>
    <property type="match status" value="1"/>
</dbReference>
<organism evidence="10 12">
    <name type="scientific">Flavobacterium glycines</name>
    <dbReference type="NCBI Taxonomy" id="551990"/>
    <lineage>
        <taxon>Bacteria</taxon>
        <taxon>Pseudomonadati</taxon>
        <taxon>Bacteroidota</taxon>
        <taxon>Flavobacteriia</taxon>
        <taxon>Flavobacteriales</taxon>
        <taxon>Flavobacteriaceae</taxon>
        <taxon>Flavobacterium</taxon>
    </lineage>
</organism>
<dbReference type="STRING" id="551990.SAMN05192550_1460"/>
<sequence>MSVKILMVCLGNICRSPLAEGILASKLPKDKFFVDSAGTGAWHSGKQPDSRSIAIAKNHDLDISYQRARQFKVEDFDTFDYIYVMDKSNFRDLIRLAKKDEHKEKIEIILNELYPNENVDVPDPYYGIANGFEMVFQMLDEACEIIATKLKTNHS</sequence>
<comment type="caution">
    <text evidence="10">The sequence shown here is derived from an EMBL/GenBank/DDBJ whole genome shotgun (WGS) entry which is preliminary data.</text>
</comment>
<protein>
    <recommendedName>
        <fullName evidence="3">protein-tyrosine-phosphatase</fullName>
        <ecNumber evidence="3">3.1.3.48</ecNumber>
    </recommendedName>
</protein>
<dbReference type="OrthoDB" id="9784339at2"/>
<evidence type="ECO:0000256" key="5">
    <source>
        <dbReference type="ARBA" id="ARBA00022801"/>
    </source>
</evidence>
<evidence type="ECO:0000313" key="9">
    <source>
        <dbReference type="EMBL" id="GEL09539.1"/>
    </source>
</evidence>
<dbReference type="EMBL" id="BJVF01000001">
    <property type="protein sequence ID" value="GEL09539.1"/>
    <property type="molecule type" value="Genomic_DNA"/>
</dbReference>
<name>A0A1B9DWQ0_9FLAO</name>
<reference evidence="10" key="2">
    <citation type="submission" date="2016-03" db="EMBL/GenBank/DDBJ databases">
        <authorList>
            <person name="Ploux O."/>
        </authorList>
    </citation>
    <scope>NUCLEOTIDE SEQUENCE</scope>
    <source>
        <strain evidence="10">NBRC 105008</strain>
    </source>
</reference>
<evidence type="ECO:0000256" key="4">
    <source>
        <dbReference type="ARBA" id="ARBA00022490"/>
    </source>
</evidence>
<dbReference type="PRINTS" id="PR00719">
    <property type="entry name" value="LMWPTPASE"/>
</dbReference>
<dbReference type="Gene3D" id="3.40.50.2300">
    <property type="match status" value="1"/>
</dbReference>
<dbReference type="PANTHER" id="PTHR11717">
    <property type="entry name" value="LOW MOLECULAR WEIGHT PROTEIN TYROSINE PHOSPHATASE"/>
    <property type="match status" value="1"/>
</dbReference>
<dbReference type="RefSeq" id="WP_066324910.1">
    <property type="nucleotide sequence ID" value="NZ_BJVF01000001.1"/>
</dbReference>
<dbReference type="SMART" id="SM00226">
    <property type="entry name" value="LMWPc"/>
    <property type="match status" value="1"/>
</dbReference>
<evidence type="ECO:0000313" key="12">
    <source>
        <dbReference type="Proteomes" id="UP000093226"/>
    </source>
</evidence>
<comment type="similarity">
    <text evidence="2">Belongs to the low molecular weight phosphotyrosine protein phosphatase family.</text>
</comment>
<keyword evidence="6" id="KW-0904">Protein phosphatase</keyword>
<dbReference type="InterPro" id="IPR002115">
    <property type="entry name" value="Tyr_Pase_low_mol_wt_mml"/>
</dbReference>
<evidence type="ECO:0000256" key="6">
    <source>
        <dbReference type="ARBA" id="ARBA00022912"/>
    </source>
</evidence>
<keyword evidence="5" id="KW-0378">Hydrolase</keyword>
<accession>A0A1B9DWQ0</accession>
<evidence type="ECO:0000256" key="3">
    <source>
        <dbReference type="ARBA" id="ARBA00013064"/>
    </source>
</evidence>
<keyword evidence="4" id="KW-0963">Cytoplasm</keyword>
<evidence type="ECO:0000313" key="13">
    <source>
        <dbReference type="Proteomes" id="UP000182367"/>
    </source>
</evidence>
<keyword evidence="13" id="KW-1185">Reference proteome</keyword>
<dbReference type="AlphaFoldDB" id="A0A1B9DWQ0"/>
<evidence type="ECO:0000256" key="2">
    <source>
        <dbReference type="ARBA" id="ARBA00011063"/>
    </source>
</evidence>
<comment type="subcellular location">
    <subcellularLocation>
        <location evidence="1">Cytoplasm</location>
    </subcellularLocation>
</comment>
<feature type="active site" description="Nucleophile" evidence="7">
    <location>
        <position position="9"/>
    </location>
</feature>
<dbReference type="InterPro" id="IPR050438">
    <property type="entry name" value="LMW_PTPase"/>
</dbReference>
<evidence type="ECO:0000256" key="1">
    <source>
        <dbReference type="ARBA" id="ARBA00004496"/>
    </source>
</evidence>
<dbReference type="Proteomes" id="UP000182367">
    <property type="component" value="Unassembled WGS sequence"/>
</dbReference>